<reference evidence="1 2" key="1">
    <citation type="submission" date="2024-01" db="EMBL/GenBank/DDBJ databases">
        <title>A telomere-to-telomere, gap-free genome of sweet tea (Lithocarpus litseifolius).</title>
        <authorList>
            <person name="Zhou J."/>
        </authorList>
    </citation>
    <scope>NUCLEOTIDE SEQUENCE [LARGE SCALE GENOMIC DNA]</scope>
    <source>
        <strain evidence="1">Zhou-2022a</strain>
        <tissue evidence="1">Leaf</tissue>
    </source>
</reference>
<evidence type="ECO:0000313" key="1">
    <source>
        <dbReference type="EMBL" id="KAL0004549.1"/>
    </source>
</evidence>
<proteinExistence type="predicted"/>
<protein>
    <submittedName>
        <fullName evidence="1">Uncharacterized protein</fullName>
    </submittedName>
</protein>
<keyword evidence="2" id="KW-1185">Reference proteome</keyword>
<dbReference type="AlphaFoldDB" id="A0AAW2D378"/>
<organism evidence="1 2">
    <name type="scientific">Lithocarpus litseifolius</name>
    <dbReference type="NCBI Taxonomy" id="425828"/>
    <lineage>
        <taxon>Eukaryota</taxon>
        <taxon>Viridiplantae</taxon>
        <taxon>Streptophyta</taxon>
        <taxon>Embryophyta</taxon>
        <taxon>Tracheophyta</taxon>
        <taxon>Spermatophyta</taxon>
        <taxon>Magnoliopsida</taxon>
        <taxon>eudicotyledons</taxon>
        <taxon>Gunneridae</taxon>
        <taxon>Pentapetalae</taxon>
        <taxon>rosids</taxon>
        <taxon>fabids</taxon>
        <taxon>Fagales</taxon>
        <taxon>Fagaceae</taxon>
        <taxon>Lithocarpus</taxon>
    </lineage>
</organism>
<sequence>MGKGLVVPEPVQRLVTHKDYAVEIVNSIIKETNLDPYGQHSSKDLGASGLYYLSRALVRMKALQDRCVANEGVIWRFHKRQEIENKERDQYKEASILSTRS</sequence>
<name>A0AAW2D378_9ROSI</name>
<gene>
    <name evidence="1" type="ORF">SO802_012110</name>
</gene>
<evidence type="ECO:0000313" key="2">
    <source>
        <dbReference type="Proteomes" id="UP001459277"/>
    </source>
</evidence>
<accession>A0AAW2D378</accession>
<comment type="caution">
    <text evidence="1">The sequence shown here is derived from an EMBL/GenBank/DDBJ whole genome shotgun (WGS) entry which is preliminary data.</text>
</comment>
<dbReference type="EMBL" id="JAZDWU010000004">
    <property type="protein sequence ID" value="KAL0004549.1"/>
    <property type="molecule type" value="Genomic_DNA"/>
</dbReference>
<dbReference type="Proteomes" id="UP001459277">
    <property type="component" value="Unassembled WGS sequence"/>
</dbReference>